<organism evidence="2 3">
    <name type="scientific">Ichthyophthirius multifiliis</name>
    <name type="common">White spot disease agent</name>
    <name type="synonym">Ich</name>
    <dbReference type="NCBI Taxonomy" id="5932"/>
    <lineage>
        <taxon>Eukaryota</taxon>
        <taxon>Sar</taxon>
        <taxon>Alveolata</taxon>
        <taxon>Ciliophora</taxon>
        <taxon>Intramacronucleata</taxon>
        <taxon>Oligohymenophorea</taxon>
        <taxon>Hymenostomatida</taxon>
        <taxon>Ophryoglenina</taxon>
        <taxon>Ichthyophthirius</taxon>
    </lineage>
</organism>
<dbReference type="Pfam" id="PF13521">
    <property type="entry name" value="AAA_28"/>
    <property type="match status" value="1"/>
</dbReference>
<gene>
    <name evidence="2" type="ORF">IMG5_092590</name>
</gene>
<dbReference type="Gene3D" id="3.40.50.300">
    <property type="entry name" value="P-loop containing nucleotide triphosphate hydrolases"/>
    <property type="match status" value="1"/>
</dbReference>
<protein>
    <recommendedName>
        <fullName evidence="1">NadR/Ttd14 AAA domain-containing protein</fullName>
    </recommendedName>
</protein>
<dbReference type="AlphaFoldDB" id="G0QRF7"/>
<dbReference type="Proteomes" id="UP000008983">
    <property type="component" value="Unassembled WGS sequence"/>
</dbReference>
<dbReference type="InterPro" id="IPR038727">
    <property type="entry name" value="NadR/Ttd14_AAA_dom"/>
</dbReference>
<proteinExistence type="predicted"/>
<dbReference type="OMA" id="NSANCHF"/>
<feature type="domain" description="NadR/Ttd14 AAA" evidence="1">
    <location>
        <begin position="28"/>
        <end position="202"/>
    </location>
</feature>
<dbReference type="PANTHER" id="PTHR34932:SF1">
    <property type="entry name" value="TRPL TRANSLOCATION DEFECT PROTEIN 14"/>
    <property type="match status" value="1"/>
</dbReference>
<dbReference type="SUPFAM" id="SSF55154">
    <property type="entry name" value="CYTH-like phosphatases"/>
    <property type="match status" value="1"/>
</dbReference>
<dbReference type="Gene3D" id="2.40.320.10">
    <property type="entry name" value="Hypothetical Protein Pfu-838710-001"/>
    <property type="match status" value="1"/>
</dbReference>
<evidence type="ECO:0000313" key="2">
    <source>
        <dbReference type="EMBL" id="EGR32192.1"/>
    </source>
</evidence>
<dbReference type="GO" id="GO:0005525">
    <property type="term" value="F:GTP binding"/>
    <property type="evidence" value="ECO:0007669"/>
    <property type="project" value="TreeGrafter"/>
</dbReference>
<sequence>MISLTNIKIDNDESNIQIEQKEEHKIFKICITGGPCAGKTSCLVLVSEKLRDEGFNVFTVPETSTIIANGGGMIQMQTYDDQQSINFQKALMRSQVQLEDTFYGIAKLSKQKAIILCDRGLMDGSAYLPLNLWNNMLKQMNIDEVQVRDRRYDCVIHLITAADGAVQYYNKNNNARHESPQEAICVDRKLQIAWLGHPYFKLVDNYSVKNFEEKLNKVVTIIRQAVGLPAQLKELHKKFLLDTEFLTPQFPEDLKVLKFFIEDNFIQHSLYLEGPEHKIYTKVRRRGWLSQYIYIWSQSEFKNGVIVGKNKRQLNFKEYLFYLQLTDKNRKPLLKQRFCFIWEGLSYVIDTYINIQEGFSTLKVKMQDENQMCLIPDFLNIKREVTDEKGYKSRFLSKKNWYIPSGDEDVINFRKESL</sequence>
<dbReference type="OrthoDB" id="6375174at2759"/>
<name>G0QRF7_ICHMU</name>
<reference evidence="2 3" key="1">
    <citation type="submission" date="2011-07" db="EMBL/GenBank/DDBJ databases">
        <authorList>
            <person name="Coyne R."/>
            <person name="Brami D."/>
            <person name="Johnson J."/>
            <person name="Hostetler J."/>
            <person name="Hannick L."/>
            <person name="Clark T."/>
            <person name="Cassidy-Hanley D."/>
            <person name="Inman J."/>
        </authorList>
    </citation>
    <scope>NUCLEOTIDE SEQUENCE [LARGE SCALE GENOMIC DNA]</scope>
    <source>
        <strain evidence="2 3">G5</strain>
    </source>
</reference>
<evidence type="ECO:0000259" key="1">
    <source>
        <dbReference type="Pfam" id="PF13521"/>
    </source>
</evidence>
<dbReference type="InterPro" id="IPR027417">
    <property type="entry name" value="P-loop_NTPase"/>
</dbReference>
<dbReference type="GO" id="GO:0070300">
    <property type="term" value="F:phosphatidic acid binding"/>
    <property type="evidence" value="ECO:0007669"/>
    <property type="project" value="TreeGrafter"/>
</dbReference>
<dbReference type="GeneID" id="14908347"/>
<dbReference type="eggNOG" id="ENOG502QVQD">
    <property type="taxonomic scope" value="Eukaryota"/>
</dbReference>
<dbReference type="InterPro" id="IPR053227">
    <property type="entry name" value="TRPL-trafficking_regulator"/>
</dbReference>
<evidence type="ECO:0000313" key="3">
    <source>
        <dbReference type="Proteomes" id="UP000008983"/>
    </source>
</evidence>
<keyword evidence="3" id="KW-1185">Reference proteome</keyword>
<dbReference type="PANTHER" id="PTHR34932">
    <property type="entry name" value="TRPL TRANSLOCATION DEFECT PROTEIN 14"/>
    <property type="match status" value="1"/>
</dbReference>
<dbReference type="SUPFAM" id="SSF52540">
    <property type="entry name" value="P-loop containing nucleoside triphosphate hydrolases"/>
    <property type="match status" value="1"/>
</dbReference>
<dbReference type="InterPro" id="IPR033469">
    <property type="entry name" value="CYTH-like_dom_sf"/>
</dbReference>
<dbReference type="RefSeq" id="XP_004035678.1">
    <property type="nucleotide sequence ID" value="XM_004035630.1"/>
</dbReference>
<dbReference type="GO" id="GO:0035091">
    <property type="term" value="F:phosphatidylinositol binding"/>
    <property type="evidence" value="ECO:0007669"/>
    <property type="project" value="TreeGrafter"/>
</dbReference>
<accession>G0QRF7</accession>
<dbReference type="InParanoid" id="G0QRF7"/>
<dbReference type="EMBL" id="GL983755">
    <property type="protein sequence ID" value="EGR32192.1"/>
    <property type="molecule type" value="Genomic_DNA"/>
</dbReference>